<evidence type="ECO:0000313" key="2">
    <source>
        <dbReference type="EMBL" id="AAX51947.1"/>
    </source>
</evidence>
<dbReference type="AlphaFoldDB" id="Q58HG8"/>
<organism evidence="2">
    <name type="scientific">Myxobacter sp. HK1</name>
    <dbReference type="NCBI Taxonomy" id="319470"/>
    <lineage>
        <taxon>Bacteria</taxon>
        <taxon>Pseudomonadati</taxon>
        <taxon>Myxococcota</taxon>
        <taxon>Myxococcia</taxon>
        <taxon>Myxococcales</taxon>
        <taxon>Myxobacter</taxon>
    </lineage>
</organism>
<reference evidence="2" key="1">
    <citation type="submission" date="2005-03" db="EMBL/GenBank/DDBJ databases">
        <title>Cloning of putative SocE suppressor from Myxobacter sp. HK1.</title>
        <authorList>
            <person name="Lee H.-K."/>
            <person name="Lee H."/>
            <person name="Jeong B.-C."/>
        </authorList>
    </citation>
    <scope>NUCLEOTIDE SEQUENCE</scope>
    <source>
        <strain evidence="2">HK1</strain>
    </source>
</reference>
<sequence>MLRAEWLNAAVQPGMAVVYRFSDRGLTGKSQFLPHGYRRLYTARRPAPVPGTGLPGYAATVYRHQRMPRDRPPAGRQRQSLPDHRPDTVPARYDKPASRDSCRHTDLPPDAPSRRLPGRYMSGSLPAPRKGLCTRCTHQRSCRLSCTAGRPSAPSHLSWRTSPAYRHICRFRG</sequence>
<accession>Q58HG8</accession>
<dbReference type="EMBL" id="AY949983">
    <property type="protein sequence ID" value="AAX51947.1"/>
    <property type="molecule type" value="Genomic_DNA"/>
</dbReference>
<feature type="region of interest" description="Disordered" evidence="1">
    <location>
        <begin position="65"/>
        <end position="124"/>
    </location>
</feature>
<protein>
    <submittedName>
        <fullName evidence="2">Putative SocE suppressor</fullName>
    </submittedName>
</protein>
<evidence type="ECO:0000256" key="1">
    <source>
        <dbReference type="SAM" id="MobiDB-lite"/>
    </source>
</evidence>
<name>Q58HG8_9BACT</name>
<proteinExistence type="predicted"/>
<feature type="compositionally biased region" description="Basic and acidic residues" evidence="1">
    <location>
        <begin position="81"/>
        <end position="107"/>
    </location>
</feature>